<dbReference type="EMBL" id="NQIK02000002">
    <property type="protein sequence ID" value="KAF7574302.1"/>
    <property type="molecule type" value="Genomic_DNA"/>
</dbReference>
<comment type="caution">
    <text evidence="2">The sequence shown here is derived from an EMBL/GenBank/DDBJ whole genome shotgun (WGS) entry which is preliminary data.</text>
</comment>
<name>A0A2W1DY41_9PLEO</name>
<dbReference type="GeneID" id="6340630"/>
<protein>
    <submittedName>
        <fullName evidence="2">DUF1421 multi-domain protein</fullName>
    </submittedName>
</protein>
<sequence>MAPSGSSIFSKLRPGHARRNASTLASPEPVPGPAAYPLPSPASHNTDYFLSPRLNDNASHASASPISPFPPQLPPITRVASKLETSASPNRSPYTASQHSPSTGGGSSGSKPQHHGMLSPPQRAQDPLSPTQEHKLLSVPSFSGAMPAPGQAMSQSETPSHSVISPSYSTFSKSQTSLLSGISDKLTGNSRTSTPTGMPTKSKSRMSLRNPMTLLMRRRSGQTLDPLADESLVTQRSPSNVPPMPDDYDPRIRGKIVHDFNAPRLNRAYSSNATEGGEVQQEINRASPPKMDKEHTPVFHEHFDDDTSYEQSQAAIRAEQLMPTPVDMHGNRIGYAMSEQMIQQLQMSPMPVQFDGQSAANMQTHGLGLAGVDERSNSSPTKATDAPANTMAPNNQRSLSNIDLDDDMYFDDGLIGDQDEIDAAEFDESVFDDPNGPLYERKVKFAEGESAPAVQARPYDLVNSETGYDADDDTVSKGVDKSHPSLAHKTSVAQQNSVPSFDNLAAYHSALADAATRAQAEGRFSRKASVDAGHVSSDADELPSLSNSRPSLVPDDGRFSVDTISFPMDNDVYGMDSSFVDDYEYSDFDSALEDDPIIAAANAEALAYDDEGFYGQEFGFYASAAGESPSAWGGVFGPSGIGRTVSGRNAVREPNLTPITERSEYSTRNSFISLNQFRDGQQPITSPGLAHLARLSPYGFPGTDEEELSLDALLRLRKGAFGGSANSLPGSVSNSPRTSSPMGMQFLPRTSSPVGNRMREHPEQDSEGEDRPESPTLTSSDYNSMSSPMNYTVGNEAPLLPPISELYAQHNLSLAMSPTGMPISSPSTVSLPISPFPMPLPSPYLAQHHNRPPNPPSIDTSLSSPSAPTVSTSAGGPRRPSMGLSPISNSSPITPNGSGGGWNRGHSRKGSAADSVTYVREHDEAGEGRWVLERRRTAESGELELIGRQIVEGGRI</sequence>
<feature type="compositionally biased region" description="Polar residues" evidence="1">
    <location>
        <begin position="152"/>
        <end position="207"/>
    </location>
</feature>
<dbReference type="RefSeq" id="XP_065964067.1">
    <property type="nucleotide sequence ID" value="XM_066105440.1"/>
</dbReference>
<feature type="compositionally biased region" description="Pro residues" evidence="1">
    <location>
        <begin position="28"/>
        <end position="40"/>
    </location>
</feature>
<evidence type="ECO:0000256" key="1">
    <source>
        <dbReference type="SAM" id="MobiDB-lite"/>
    </source>
</evidence>
<proteinExistence type="predicted"/>
<feature type="compositionally biased region" description="Low complexity" evidence="1">
    <location>
        <begin position="860"/>
        <end position="874"/>
    </location>
</feature>
<feature type="compositionally biased region" description="Polar residues" evidence="1">
    <location>
        <begin position="724"/>
        <end position="754"/>
    </location>
</feature>
<gene>
    <name evidence="2" type="ORF">PtrM4_059250</name>
</gene>
<dbReference type="AlphaFoldDB" id="A0A2W1DY41"/>
<feature type="region of interest" description="Disordered" evidence="1">
    <location>
        <begin position="527"/>
        <end position="553"/>
    </location>
</feature>
<feature type="region of interest" description="Disordered" evidence="1">
    <location>
        <begin position="464"/>
        <end position="494"/>
    </location>
</feature>
<feature type="region of interest" description="Disordered" evidence="1">
    <location>
        <begin position="842"/>
        <end position="924"/>
    </location>
</feature>
<dbReference type="Proteomes" id="UP000245464">
    <property type="component" value="Chromosome 2"/>
</dbReference>
<feature type="compositionally biased region" description="Polar residues" evidence="1">
    <location>
        <begin position="83"/>
        <end position="96"/>
    </location>
</feature>
<feature type="compositionally biased region" description="Polar residues" evidence="1">
    <location>
        <begin position="391"/>
        <end position="401"/>
    </location>
</feature>
<feature type="compositionally biased region" description="Polar residues" evidence="1">
    <location>
        <begin position="42"/>
        <end position="62"/>
    </location>
</feature>
<feature type="region of interest" description="Disordered" evidence="1">
    <location>
        <begin position="372"/>
        <end position="402"/>
    </location>
</feature>
<accession>A0A2W1DY41</accession>
<feature type="region of interest" description="Disordered" evidence="1">
    <location>
        <begin position="724"/>
        <end position="790"/>
    </location>
</feature>
<feature type="region of interest" description="Disordered" evidence="1">
    <location>
        <begin position="1"/>
        <end position="208"/>
    </location>
</feature>
<reference evidence="2" key="1">
    <citation type="journal article" date="2018" name="BMC Genomics">
        <title>Comparative genomics of the wheat fungal pathogen Pyrenophora tritici-repentis reveals chromosomal variations and genome plasticity.</title>
        <authorList>
            <person name="Moolhuijzen P."/>
            <person name="See P.T."/>
            <person name="Hane J.K."/>
            <person name="Shi G."/>
            <person name="Liu Z."/>
            <person name="Oliver R.P."/>
            <person name="Moffat C.S."/>
        </authorList>
    </citation>
    <scope>NUCLEOTIDE SEQUENCE [LARGE SCALE GENOMIC DNA]</scope>
    <source>
        <strain evidence="2">M4</strain>
    </source>
</reference>
<feature type="compositionally biased region" description="Basic and acidic residues" evidence="1">
    <location>
        <begin position="757"/>
        <end position="773"/>
    </location>
</feature>
<evidence type="ECO:0000313" key="3">
    <source>
        <dbReference type="Proteomes" id="UP000245464"/>
    </source>
</evidence>
<feature type="compositionally biased region" description="Low complexity" evidence="1">
    <location>
        <begin position="885"/>
        <end position="896"/>
    </location>
</feature>
<feature type="compositionally biased region" description="Polar residues" evidence="1">
    <location>
        <begin position="775"/>
        <end position="790"/>
    </location>
</feature>
<evidence type="ECO:0000313" key="2">
    <source>
        <dbReference type="EMBL" id="KAF7574302.1"/>
    </source>
</evidence>
<organism evidence="2 3">
    <name type="scientific">Pyrenophora tritici-repentis</name>
    <dbReference type="NCBI Taxonomy" id="45151"/>
    <lineage>
        <taxon>Eukaryota</taxon>
        <taxon>Fungi</taxon>
        <taxon>Dikarya</taxon>
        <taxon>Ascomycota</taxon>
        <taxon>Pezizomycotina</taxon>
        <taxon>Dothideomycetes</taxon>
        <taxon>Pleosporomycetidae</taxon>
        <taxon>Pleosporales</taxon>
        <taxon>Pleosporineae</taxon>
        <taxon>Pleosporaceae</taxon>
        <taxon>Pyrenophora</taxon>
    </lineage>
</organism>
<feature type="compositionally biased region" description="Basic and acidic residues" evidence="1">
    <location>
        <begin position="474"/>
        <end position="483"/>
    </location>
</feature>
<dbReference type="KEGG" id="ptrr:6340630"/>